<keyword evidence="3" id="KW-0805">Transcription regulation</keyword>
<dbReference type="GO" id="GO:0006351">
    <property type="term" value="P:DNA-templated transcription"/>
    <property type="evidence" value="ECO:0007669"/>
    <property type="project" value="InterPro"/>
</dbReference>
<dbReference type="AlphaFoldDB" id="A0A9P6DJ00"/>
<dbReference type="GO" id="GO:0005634">
    <property type="term" value="C:nucleus"/>
    <property type="evidence" value="ECO:0007669"/>
    <property type="project" value="UniProtKB-SubCell"/>
</dbReference>
<sequence length="752" mass="83259">MPKAAQSPSSVNAANHPNVLKRNQACHQCRRRKLKWFGLTQSLVKSHAHALAHAPAGHQLPPYPECTFDDVIDSVGPGDGPKSRYEKLERRINELEALLSQKESAESNSQPPESSPGPSHSGPMLVSPSISHSGISVSSPLSTPPVTTMNINADAGSLPSLTEASTAAQNAYFTRSQPQGASTPASSLIYSTWPTRLPEPDLLRHLVELFFVFHPHSNHLLHASSFLTTLSFPPHHPKFPSTPLLHAICAIGSLYTAIVTSPPLPNLNEVEPDELFFQRHRLKESRPDSFAEEHAKIAKELADRQESLGEDLFRVLQARIILTWFYWSHSRYAFVPHVDLVHLPVPSSPTQMGRGNIFQRHISSSKLTGVFEVFVTSAHALRLAVPLGLNILPPFQSITNALRPASILPPARTVVEEEMRRNAFWLAYANERLHGFGNGWALSMDDNDVCQLLPLRGDQFDQGVSVPTAERQWAQSQDLLLVHLPKQVDSFILYIKGTIMISQVKTFNMRFRARHLAGDTSVTSPYKDTSQPSEHIDPRGSPAFLALDEVVSTFRVSFPPHLRSPITDSIVDPVLASITLHDPHADVQQRGCISALKILTSARAILDLIYSISSTSFDITLLEPFCVFSWFIGGRVLVRFLKAAQEANSTEQIGTLRTELEFVHYAIAKVGERIPMAFRFAKMLRDLISNHCGDLPPVPLTDITFPRHSPEMLAGPGAELPQMYDRHISNAVPPVSLKSDLYDPVSYVSFTP</sequence>
<evidence type="ECO:0000313" key="9">
    <source>
        <dbReference type="Proteomes" id="UP000807025"/>
    </source>
</evidence>
<feature type="region of interest" description="Disordered" evidence="6">
    <location>
        <begin position="101"/>
        <end position="142"/>
    </location>
</feature>
<organism evidence="8 9">
    <name type="scientific">Pleurotus eryngii</name>
    <name type="common">Boletus of the steppes</name>
    <dbReference type="NCBI Taxonomy" id="5323"/>
    <lineage>
        <taxon>Eukaryota</taxon>
        <taxon>Fungi</taxon>
        <taxon>Dikarya</taxon>
        <taxon>Basidiomycota</taxon>
        <taxon>Agaricomycotina</taxon>
        <taxon>Agaricomycetes</taxon>
        <taxon>Agaricomycetidae</taxon>
        <taxon>Agaricales</taxon>
        <taxon>Pleurotineae</taxon>
        <taxon>Pleurotaceae</taxon>
        <taxon>Pleurotus</taxon>
    </lineage>
</organism>
<evidence type="ECO:0000256" key="6">
    <source>
        <dbReference type="SAM" id="MobiDB-lite"/>
    </source>
</evidence>
<dbReference type="Proteomes" id="UP000807025">
    <property type="component" value="Unassembled WGS sequence"/>
</dbReference>
<evidence type="ECO:0000256" key="4">
    <source>
        <dbReference type="ARBA" id="ARBA00023163"/>
    </source>
</evidence>
<evidence type="ECO:0000256" key="5">
    <source>
        <dbReference type="ARBA" id="ARBA00023242"/>
    </source>
</evidence>
<feature type="domain" description="Xylanolytic transcriptional activator regulatory" evidence="7">
    <location>
        <begin position="373"/>
        <end position="460"/>
    </location>
</feature>
<keyword evidence="9" id="KW-1185">Reference proteome</keyword>
<dbReference type="InterPro" id="IPR050815">
    <property type="entry name" value="TF_fung"/>
</dbReference>
<accession>A0A9P6DJ00</accession>
<comment type="caution">
    <text evidence="8">The sequence shown here is derived from an EMBL/GenBank/DDBJ whole genome shotgun (WGS) entry which is preliminary data.</text>
</comment>
<dbReference type="GO" id="GO:0000981">
    <property type="term" value="F:DNA-binding transcription factor activity, RNA polymerase II-specific"/>
    <property type="evidence" value="ECO:0007669"/>
    <property type="project" value="InterPro"/>
</dbReference>
<reference evidence="8" key="1">
    <citation type="submission" date="2020-11" db="EMBL/GenBank/DDBJ databases">
        <authorList>
            <consortium name="DOE Joint Genome Institute"/>
            <person name="Ahrendt S."/>
            <person name="Riley R."/>
            <person name="Andreopoulos W."/>
            <person name="Labutti K."/>
            <person name="Pangilinan J."/>
            <person name="Ruiz-Duenas F.J."/>
            <person name="Barrasa J.M."/>
            <person name="Sanchez-Garcia M."/>
            <person name="Camarero S."/>
            <person name="Miyauchi S."/>
            <person name="Serrano A."/>
            <person name="Linde D."/>
            <person name="Babiker R."/>
            <person name="Drula E."/>
            <person name="Ayuso-Fernandez I."/>
            <person name="Pacheco R."/>
            <person name="Padilla G."/>
            <person name="Ferreira P."/>
            <person name="Barriuso J."/>
            <person name="Kellner H."/>
            <person name="Castanera R."/>
            <person name="Alfaro M."/>
            <person name="Ramirez L."/>
            <person name="Pisabarro A.G."/>
            <person name="Kuo A."/>
            <person name="Tritt A."/>
            <person name="Lipzen A."/>
            <person name="He G."/>
            <person name="Yan M."/>
            <person name="Ng V."/>
            <person name="Cullen D."/>
            <person name="Martin F."/>
            <person name="Rosso M.-N."/>
            <person name="Henrissat B."/>
            <person name="Hibbett D."/>
            <person name="Martinez A.T."/>
            <person name="Grigoriev I.V."/>
        </authorList>
    </citation>
    <scope>NUCLEOTIDE SEQUENCE</scope>
    <source>
        <strain evidence="8">ATCC 90797</strain>
    </source>
</reference>
<dbReference type="GO" id="GO:0003677">
    <property type="term" value="F:DNA binding"/>
    <property type="evidence" value="ECO:0007669"/>
    <property type="project" value="InterPro"/>
</dbReference>
<protein>
    <recommendedName>
        <fullName evidence="7">Xylanolytic transcriptional activator regulatory domain-containing protein</fullName>
    </recommendedName>
</protein>
<feature type="compositionally biased region" description="Low complexity" evidence="6">
    <location>
        <begin position="106"/>
        <end position="142"/>
    </location>
</feature>
<evidence type="ECO:0000313" key="8">
    <source>
        <dbReference type="EMBL" id="KAF9499748.1"/>
    </source>
</evidence>
<gene>
    <name evidence="8" type="ORF">BDN71DRAFT_1502647</name>
</gene>
<evidence type="ECO:0000256" key="3">
    <source>
        <dbReference type="ARBA" id="ARBA00023015"/>
    </source>
</evidence>
<comment type="subcellular location">
    <subcellularLocation>
        <location evidence="1">Nucleus</location>
    </subcellularLocation>
</comment>
<dbReference type="PANTHER" id="PTHR47338">
    <property type="entry name" value="ZN(II)2CYS6 TRANSCRIPTION FACTOR (EUROFUNG)-RELATED"/>
    <property type="match status" value="1"/>
</dbReference>
<keyword evidence="5" id="KW-0539">Nucleus</keyword>
<name>A0A9P6DJ00_PLEER</name>
<dbReference type="GO" id="GO:0008270">
    <property type="term" value="F:zinc ion binding"/>
    <property type="evidence" value="ECO:0007669"/>
    <property type="project" value="InterPro"/>
</dbReference>
<dbReference type="OrthoDB" id="39175at2759"/>
<keyword evidence="2" id="KW-0479">Metal-binding</keyword>
<proteinExistence type="predicted"/>
<dbReference type="Pfam" id="PF04082">
    <property type="entry name" value="Fungal_trans"/>
    <property type="match status" value="1"/>
</dbReference>
<keyword evidence="4" id="KW-0804">Transcription</keyword>
<dbReference type="InterPro" id="IPR007219">
    <property type="entry name" value="XnlR_reg_dom"/>
</dbReference>
<evidence type="ECO:0000256" key="1">
    <source>
        <dbReference type="ARBA" id="ARBA00004123"/>
    </source>
</evidence>
<dbReference type="CDD" id="cd12148">
    <property type="entry name" value="fungal_TF_MHR"/>
    <property type="match status" value="1"/>
</dbReference>
<evidence type="ECO:0000259" key="7">
    <source>
        <dbReference type="SMART" id="SM00906"/>
    </source>
</evidence>
<dbReference type="EMBL" id="MU154530">
    <property type="protein sequence ID" value="KAF9499748.1"/>
    <property type="molecule type" value="Genomic_DNA"/>
</dbReference>
<dbReference type="PANTHER" id="PTHR47338:SF29">
    <property type="entry name" value="ZN(2)-C6 FUNGAL-TYPE DOMAIN-CONTAINING PROTEIN"/>
    <property type="match status" value="1"/>
</dbReference>
<dbReference type="SMART" id="SM00906">
    <property type="entry name" value="Fungal_trans"/>
    <property type="match status" value="1"/>
</dbReference>
<evidence type="ECO:0000256" key="2">
    <source>
        <dbReference type="ARBA" id="ARBA00022723"/>
    </source>
</evidence>